<feature type="region of interest" description="Leucine repeat II (LRII)" evidence="3">
    <location>
        <begin position="425"/>
        <end position="457"/>
    </location>
</feature>
<keyword evidence="1" id="KW-0805">Transcription regulation</keyword>
<keyword evidence="6" id="KW-1185">Reference proteome</keyword>
<evidence type="ECO:0000256" key="4">
    <source>
        <dbReference type="SAM" id="MobiDB-lite"/>
    </source>
</evidence>
<comment type="caution">
    <text evidence="3">Lacks conserved residue(s) required for the propagation of feature annotation.</text>
</comment>
<keyword evidence="2" id="KW-0804">Transcription</keyword>
<dbReference type="Pfam" id="PF03514">
    <property type="entry name" value="GRAS"/>
    <property type="match status" value="1"/>
</dbReference>
<dbReference type="AlphaFoldDB" id="A0ABD3EFG9"/>
<evidence type="ECO:0008006" key="7">
    <source>
        <dbReference type="Google" id="ProtNLM"/>
    </source>
</evidence>
<feature type="compositionally biased region" description="Low complexity" evidence="4">
    <location>
        <begin position="57"/>
        <end position="72"/>
    </location>
</feature>
<dbReference type="PANTHER" id="PTHR31636">
    <property type="entry name" value="OSJNBA0084A10.13 PROTEIN-RELATED"/>
    <property type="match status" value="1"/>
</dbReference>
<name>A0ABD3EFG9_9LAMI</name>
<feature type="region of interest" description="VHIID" evidence="3">
    <location>
        <begin position="344"/>
        <end position="409"/>
    </location>
</feature>
<protein>
    <recommendedName>
        <fullName evidence="7">GRAS family transcription factor</fullName>
    </recommendedName>
</protein>
<dbReference type="InterPro" id="IPR005202">
    <property type="entry name" value="TF_GRAS"/>
</dbReference>
<evidence type="ECO:0000256" key="3">
    <source>
        <dbReference type="PROSITE-ProRule" id="PRU01191"/>
    </source>
</evidence>
<feature type="region of interest" description="Disordered" evidence="4">
    <location>
        <begin position="226"/>
        <end position="258"/>
    </location>
</feature>
<feature type="region of interest" description="Disordered" evidence="4">
    <location>
        <begin position="127"/>
        <end position="206"/>
    </location>
</feature>
<comment type="caution">
    <text evidence="5">The sequence shown here is derived from an EMBL/GenBank/DDBJ whole genome shotgun (WGS) entry which is preliminary data.</text>
</comment>
<evidence type="ECO:0000313" key="6">
    <source>
        <dbReference type="Proteomes" id="UP001632038"/>
    </source>
</evidence>
<dbReference type="Proteomes" id="UP001632038">
    <property type="component" value="Unassembled WGS sequence"/>
</dbReference>
<organism evidence="5 6">
    <name type="scientific">Castilleja foliolosa</name>
    <dbReference type="NCBI Taxonomy" id="1961234"/>
    <lineage>
        <taxon>Eukaryota</taxon>
        <taxon>Viridiplantae</taxon>
        <taxon>Streptophyta</taxon>
        <taxon>Embryophyta</taxon>
        <taxon>Tracheophyta</taxon>
        <taxon>Spermatophyta</taxon>
        <taxon>Magnoliopsida</taxon>
        <taxon>eudicotyledons</taxon>
        <taxon>Gunneridae</taxon>
        <taxon>Pentapetalae</taxon>
        <taxon>asterids</taxon>
        <taxon>lamiids</taxon>
        <taxon>Lamiales</taxon>
        <taxon>Orobanchaceae</taxon>
        <taxon>Pedicularideae</taxon>
        <taxon>Castillejinae</taxon>
        <taxon>Castilleja</taxon>
    </lineage>
</organism>
<dbReference type="PROSITE" id="PS50985">
    <property type="entry name" value="GRAS"/>
    <property type="match status" value="1"/>
</dbReference>
<feature type="short sequence motif" description="VHIID" evidence="3">
    <location>
        <begin position="375"/>
        <end position="379"/>
    </location>
</feature>
<sequence length="525" mass="58723">MKILAPSNELNCPSKSMISEENYVSQHKLKPDQLSRFDFFCEEIISNEECVPKIESSRSPSPVDESSSSSEGECSKGKETNTLINFISEMLMEEDLGDQPCMLHDSLALQATEKSFYNALTNNLDQDSDNTKSCSVIDNRGSSSDLMSLGHGPGPRNKTSGDYSEMVSDDSPGSSGVKKNRSREDSDLTEHNRSNKQLANNINEESEPLEKYDGVLICSKSDRPMQTCGETAPCKTEQKSQQNKQPKGGSNRRSKNKNIIVKESVDLRSLLMQCAQAISNIDNKTLNHLLSEIRQHSSPRGDAVERIAHYFANALEARLAGTGIALYSALESKRRSTIEILKAYKMFVIACPFMHMSNIMANRTIGVLARRATTLHVIDFGILYGFQWPCLINALSEMPGGPPKLRITGIDFPQPGFRPAERVEDTCRRLAMYGKRFGVPFEYNVIAQKWGTITLEDLKIKENEFLVVNSMYRLHNVPDETETGNSPRDAVFVGNVWTNFNINSNKESHFDYHSLHLNVAHGNMK</sequence>
<proteinExistence type="inferred from homology"/>
<feature type="compositionally biased region" description="Polar residues" evidence="4">
    <location>
        <begin position="127"/>
        <end position="146"/>
    </location>
</feature>
<evidence type="ECO:0000256" key="2">
    <source>
        <dbReference type="ARBA" id="ARBA00023163"/>
    </source>
</evidence>
<comment type="similarity">
    <text evidence="3">Belongs to the GRAS family.</text>
</comment>
<evidence type="ECO:0000313" key="5">
    <source>
        <dbReference type="EMBL" id="KAL3653168.1"/>
    </source>
</evidence>
<feature type="compositionally biased region" description="Basic and acidic residues" evidence="4">
    <location>
        <begin position="182"/>
        <end position="193"/>
    </location>
</feature>
<feature type="region of interest" description="Leucine repeat I (LRI)" evidence="3">
    <location>
        <begin position="265"/>
        <end position="325"/>
    </location>
</feature>
<dbReference type="EMBL" id="JAVIJP010000005">
    <property type="protein sequence ID" value="KAL3653168.1"/>
    <property type="molecule type" value="Genomic_DNA"/>
</dbReference>
<feature type="region of interest" description="Disordered" evidence="4">
    <location>
        <begin position="52"/>
        <end position="77"/>
    </location>
</feature>
<evidence type="ECO:0000256" key="1">
    <source>
        <dbReference type="ARBA" id="ARBA00023015"/>
    </source>
</evidence>
<gene>
    <name evidence="5" type="ORF">CASFOL_002849</name>
</gene>
<reference evidence="6" key="1">
    <citation type="journal article" date="2024" name="IScience">
        <title>Strigolactones Initiate the Formation of Haustorium-like Structures in Castilleja.</title>
        <authorList>
            <person name="Buerger M."/>
            <person name="Peterson D."/>
            <person name="Chory J."/>
        </authorList>
    </citation>
    <scope>NUCLEOTIDE SEQUENCE [LARGE SCALE GENOMIC DNA]</scope>
</reference>
<accession>A0ABD3EFG9</accession>